<dbReference type="InterPro" id="IPR016024">
    <property type="entry name" value="ARM-type_fold"/>
</dbReference>
<protein>
    <submittedName>
        <fullName evidence="1">Uncharacterized protein</fullName>
    </submittedName>
</protein>
<accession>A0A243W5Q8</accession>
<dbReference type="Gene3D" id="1.25.40.70">
    <property type="entry name" value="Phosphatidylinositol 3-kinase, accessory domain (PIK)"/>
    <property type="match status" value="1"/>
</dbReference>
<gene>
    <name evidence="1" type="ORF">BXP70_27880</name>
</gene>
<evidence type="ECO:0000313" key="2">
    <source>
        <dbReference type="Proteomes" id="UP000194873"/>
    </source>
</evidence>
<keyword evidence="2" id="KW-1185">Reference proteome</keyword>
<organism evidence="1 2">
    <name type="scientific">Hymenobacter crusticola</name>
    <dbReference type="NCBI Taxonomy" id="1770526"/>
    <lineage>
        <taxon>Bacteria</taxon>
        <taxon>Pseudomonadati</taxon>
        <taxon>Bacteroidota</taxon>
        <taxon>Cytophagia</taxon>
        <taxon>Cytophagales</taxon>
        <taxon>Hymenobacteraceae</taxon>
        <taxon>Hymenobacter</taxon>
    </lineage>
</organism>
<dbReference type="SUPFAM" id="SSF48371">
    <property type="entry name" value="ARM repeat"/>
    <property type="match status" value="1"/>
</dbReference>
<dbReference type="OrthoDB" id="1450106at2"/>
<dbReference type="RefSeq" id="WP_086597393.1">
    <property type="nucleotide sequence ID" value="NZ_MTSE01000049.1"/>
</dbReference>
<reference evidence="1 2" key="1">
    <citation type="submission" date="2017-01" db="EMBL/GenBank/DDBJ databases">
        <title>A new Hymenobacter.</title>
        <authorList>
            <person name="Liang Y."/>
            <person name="Feng F."/>
        </authorList>
    </citation>
    <scope>NUCLEOTIDE SEQUENCE [LARGE SCALE GENOMIC DNA]</scope>
    <source>
        <strain evidence="1">MIMBbqt21</strain>
    </source>
</reference>
<dbReference type="InterPro" id="IPR042236">
    <property type="entry name" value="PI3K_accessory_sf"/>
</dbReference>
<sequence>MDPLGPVLAQYKQAAIAHGEATAQGNYRAGNHQYEQLSRHYLTLRRAGSEGLAHLLPLLADQNPSVACWAATHLLPYEEQQALDTLTRIATQTGIIAFNAEMTLQAWQSGRLQPDDSTD</sequence>
<dbReference type="AlphaFoldDB" id="A0A243W5Q8"/>
<evidence type="ECO:0000313" key="1">
    <source>
        <dbReference type="EMBL" id="OUJ68584.1"/>
    </source>
</evidence>
<proteinExistence type="predicted"/>
<dbReference type="EMBL" id="MTSE01000049">
    <property type="protein sequence ID" value="OUJ68584.1"/>
    <property type="molecule type" value="Genomic_DNA"/>
</dbReference>
<comment type="caution">
    <text evidence="1">The sequence shown here is derived from an EMBL/GenBank/DDBJ whole genome shotgun (WGS) entry which is preliminary data.</text>
</comment>
<name>A0A243W5Q8_9BACT</name>
<dbReference type="Proteomes" id="UP000194873">
    <property type="component" value="Unassembled WGS sequence"/>
</dbReference>